<dbReference type="PANTHER" id="PTHR30290">
    <property type="entry name" value="PERIPLASMIC BINDING COMPONENT OF ABC TRANSPORTER"/>
    <property type="match status" value="1"/>
</dbReference>
<dbReference type="Pfam" id="PF00496">
    <property type="entry name" value="SBP_bac_5"/>
    <property type="match status" value="1"/>
</dbReference>
<dbReference type="GO" id="GO:0005886">
    <property type="term" value="C:plasma membrane"/>
    <property type="evidence" value="ECO:0007669"/>
    <property type="project" value="UniProtKB-SubCell"/>
</dbReference>
<accession>M9W949</accession>
<dbReference type="OrthoDB" id="9801912at2"/>
<dbReference type="GO" id="GO:0015833">
    <property type="term" value="P:peptide transport"/>
    <property type="evidence" value="ECO:0007669"/>
    <property type="project" value="TreeGrafter"/>
</dbReference>
<gene>
    <name evidence="7" type="primary">oppA</name>
    <name evidence="7" type="ORF">MPUT9231_0790</name>
</gene>
<evidence type="ECO:0000256" key="4">
    <source>
        <dbReference type="ARBA" id="ARBA00022729"/>
    </source>
</evidence>
<sequence>MKKILGLTTSTLLIASSSMTAVSCSLGVNPYKLLSRRISDTTVYKDLITQPIVTWNSAINNSSSDGKVISKLQDTLITIDKHDNFEGALALKWKSSEDAKSWEFKLRKNIKWTAIENGKAVNKGAITAKDFFNTFRYVFNKNNRALTLDIWGSALAHANKLIDFLNKLSNPTYNKKEKKSDNLYDPRFDRENAGEPTANLLKKEMISSYYLDRAIMAFNMEQSEEKAKQMALDVTMSTKEIENKSFSSGKIISKGDSDYDIKYHLEKPTSYFETIISYLSFAPMPEISVQYIGDRQQKGSKFAGTLYAKPSEKQSGYETMWYSGPYIVDEYVSGRNLNLKRNEHYFNKQNVHINKMLYTYTNKGDPASSRYYFETGDISSFKVVPNDITGWSKYVGNKIDNPSFVGTNVVKIKPTASWAFAFNYQSSGTSIYKNIRLDNQGNLVDGARTTRSKKEDLELNKTIALNSFRVMFRYLLDRSIFAKFHSSAIDGNKRLSSSLRNTYTSPFIATVENSTSGQPTNLGSSSGKNTDYLDFMAQNYYDTNKEVRSQDQNSIVGWLIKILEKKSLLQKTDIEKWNKKFGKVNNANGEKKSSLSPGNDAFFENDLLALLAFLEENGSEDAKSIDKIYKDPDKVKFKDEELAMKFISLIGKYDEIDENRPYPEQDQKLKFLNEKVKLIKEQVKKDMKKIGVDKSNPLTIPFLLNPGNSSTGGSSGYINYLIQAFKTFNFLVRKKDDKDIDSPFVIDPYTPGTAKEYGELAREGKSAIMEIGWSPDYADPTNYLYTVLYGGAFDYIMNMDKVFNKDDAGNFTIAESIKSEETHYKQLKKTTEFLSKEVESTDKKEYDKTKRFTSLAKLENYLNLSSALIIPTYVRESEFLPTVSYVDQLTISRFPIGSQPDRMVGVKLQNHIMQRDEFDQKLKTFNEEKQKGYQSLYPNEDGQYINNFKGKWNDEVDPKKSKA</sequence>
<evidence type="ECO:0000256" key="1">
    <source>
        <dbReference type="ARBA" id="ARBA00004193"/>
    </source>
</evidence>
<dbReference type="InterPro" id="IPR039424">
    <property type="entry name" value="SBP_5"/>
</dbReference>
<name>M9W949_9MOLU</name>
<dbReference type="Gene3D" id="3.10.105.10">
    <property type="entry name" value="Dipeptide-binding Protein, Domain 3"/>
    <property type="match status" value="1"/>
</dbReference>
<organism evidence="7 8">
    <name type="scientific">Mycoplasma putrefaciens Mput9231</name>
    <dbReference type="NCBI Taxonomy" id="1292033"/>
    <lineage>
        <taxon>Bacteria</taxon>
        <taxon>Bacillati</taxon>
        <taxon>Mycoplasmatota</taxon>
        <taxon>Mollicutes</taxon>
        <taxon>Mycoplasmataceae</taxon>
        <taxon>Mycoplasma</taxon>
    </lineage>
</organism>
<feature type="signal peptide" evidence="5">
    <location>
        <begin position="1"/>
        <end position="21"/>
    </location>
</feature>
<dbReference type="HOGENOM" id="CLU_305395_0_0_14"/>
<dbReference type="Proteomes" id="UP000012984">
    <property type="component" value="Chromosome"/>
</dbReference>
<dbReference type="Gene3D" id="3.40.190.10">
    <property type="entry name" value="Periplasmic binding protein-like II"/>
    <property type="match status" value="1"/>
</dbReference>
<dbReference type="InterPro" id="IPR000914">
    <property type="entry name" value="SBP_5_dom"/>
</dbReference>
<keyword evidence="8" id="KW-1185">Reference proteome</keyword>
<evidence type="ECO:0000313" key="7">
    <source>
        <dbReference type="EMBL" id="AGJ90533.1"/>
    </source>
</evidence>
<dbReference type="PROSITE" id="PS51257">
    <property type="entry name" value="PROKAR_LIPOPROTEIN"/>
    <property type="match status" value="1"/>
</dbReference>
<keyword evidence="3" id="KW-0813">Transport</keyword>
<dbReference type="EMBL" id="CP004357">
    <property type="protein sequence ID" value="AGJ90533.1"/>
    <property type="molecule type" value="Genomic_DNA"/>
</dbReference>
<dbReference type="PROSITE" id="PS01040">
    <property type="entry name" value="SBP_BACTERIAL_5"/>
    <property type="match status" value="1"/>
</dbReference>
<dbReference type="InterPro" id="IPR023765">
    <property type="entry name" value="SBP_5_CS"/>
</dbReference>
<evidence type="ECO:0000256" key="5">
    <source>
        <dbReference type="SAM" id="SignalP"/>
    </source>
</evidence>
<evidence type="ECO:0000313" key="8">
    <source>
        <dbReference type="Proteomes" id="UP000012984"/>
    </source>
</evidence>
<dbReference type="RefSeq" id="WP_015587188.1">
    <property type="nucleotide sequence ID" value="NC_021083.1"/>
</dbReference>
<reference evidence="7 8" key="1">
    <citation type="journal article" date="2013" name="Genome Announc.">
        <title>Complete Genome Sequence of Mycoplasma putrefaciens Strain 9231, One of the Agents of Contagious Agalactia in Goats.</title>
        <authorList>
            <person name="Dupuy V."/>
            <person name="Sirand-Pugnet P."/>
            <person name="Baranowski E."/>
            <person name="Barre A."/>
            <person name="Breton M."/>
            <person name="Couture C."/>
            <person name="Dordet-Frisoni E."/>
            <person name="Gaurivaud P."/>
            <person name="Jacob D."/>
            <person name="Lemaitre C."/>
            <person name="Manso-Silvan L."/>
            <person name="Nikolski M."/>
            <person name="Nouvel L.X."/>
            <person name="Poumarat F."/>
            <person name="Tardy F."/>
            <person name="Thebault P."/>
            <person name="Theil S."/>
            <person name="Citti C."/>
            <person name="Blanchard A."/>
            <person name="Thiaucourt F."/>
        </authorList>
    </citation>
    <scope>NUCLEOTIDE SEQUENCE [LARGE SCALE GENOMIC DNA]</scope>
    <source>
        <strain evidence="7">Mput9231</strain>
    </source>
</reference>
<evidence type="ECO:0000256" key="3">
    <source>
        <dbReference type="ARBA" id="ARBA00022448"/>
    </source>
</evidence>
<proteinExistence type="inferred from homology"/>
<dbReference type="Gene3D" id="3.90.76.10">
    <property type="entry name" value="Dipeptide-binding Protein, Domain 1"/>
    <property type="match status" value="1"/>
</dbReference>
<dbReference type="NCBIfam" id="NF043077">
    <property type="entry name" value="MMSYN1_0169"/>
    <property type="match status" value="1"/>
</dbReference>
<comment type="subcellular location">
    <subcellularLocation>
        <location evidence="1">Cell membrane</location>
        <topology evidence="1">Lipid-anchor</topology>
    </subcellularLocation>
</comment>
<dbReference type="AlphaFoldDB" id="M9W949"/>
<comment type="similarity">
    <text evidence="2">Belongs to the bacterial solute-binding protein 5 family.</text>
</comment>
<keyword evidence="4 5" id="KW-0732">Signal</keyword>
<feature type="chain" id="PRO_5004103848" evidence="5">
    <location>
        <begin position="22"/>
        <end position="963"/>
    </location>
</feature>
<feature type="domain" description="Solute-binding protein family 5" evidence="6">
    <location>
        <begin position="85"/>
        <end position="390"/>
    </location>
</feature>
<dbReference type="KEGG" id="mput:MPUT9231_0790"/>
<dbReference type="SUPFAM" id="SSF53850">
    <property type="entry name" value="Periplasmic binding protein-like II"/>
    <property type="match status" value="1"/>
</dbReference>
<evidence type="ECO:0000259" key="6">
    <source>
        <dbReference type="Pfam" id="PF00496"/>
    </source>
</evidence>
<dbReference type="PATRIC" id="fig|1292033.3.peg.80"/>
<evidence type="ECO:0000256" key="2">
    <source>
        <dbReference type="ARBA" id="ARBA00005695"/>
    </source>
</evidence>
<dbReference type="GO" id="GO:1904680">
    <property type="term" value="F:peptide transmembrane transporter activity"/>
    <property type="evidence" value="ECO:0007669"/>
    <property type="project" value="TreeGrafter"/>
</dbReference>
<dbReference type="PANTHER" id="PTHR30290:SF9">
    <property type="entry name" value="OLIGOPEPTIDE-BINDING PROTEIN APPA"/>
    <property type="match status" value="1"/>
</dbReference>
<protein>
    <submittedName>
        <fullName evidence="7">Oligopeptide ABC transporter, substrate-binding protein</fullName>
    </submittedName>
</protein>
<dbReference type="eggNOG" id="COG4166">
    <property type="taxonomic scope" value="Bacteria"/>
</dbReference>